<dbReference type="EMBL" id="JAVRBK010000007">
    <property type="protein sequence ID" value="KAK5640786.1"/>
    <property type="molecule type" value="Genomic_DNA"/>
</dbReference>
<dbReference type="PRINTS" id="PR01366">
    <property type="entry name" value="ROYALJELLY"/>
</dbReference>
<dbReference type="Pfam" id="PF03022">
    <property type="entry name" value="MRJP"/>
    <property type="match status" value="1"/>
</dbReference>
<feature type="signal peptide" evidence="6">
    <location>
        <begin position="1"/>
        <end position="20"/>
    </location>
</feature>
<evidence type="ECO:0000256" key="3">
    <source>
        <dbReference type="ARBA" id="ARBA00022525"/>
    </source>
</evidence>
<comment type="caution">
    <text evidence="7">The sequence shown here is derived from an EMBL/GenBank/DDBJ whole genome shotgun (WGS) entry which is preliminary data.</text>
</comment>
<proteinExistence type="inferred from homology"/>
<organism evidence="7 8">
    <name type="scientific">Pyrocoelia pectoralis</name>
    <dbReference type="NCBI Taxonomy" id="417401"/>
    <lineage>
        <taxon>Eukaryota</taxon>
        <taxon>Metazoa</taxon>
        <taxon>Ecdysozoa</taxon>
        <taxon>Arthropoda</taxon>
        <taxon>Hexapoda</taxon>
        <taxon>Insecta</taxon>
        <taxon>Pterygota</taxon>
        <taxon>Neoptera</taxon>
        <taxon>Endopterygota</taxon>
        <taxon>Coleoptera</taxon>
        <taxon>Polyphaga</taxon>
        <taxon>Elateriformia</taxon>
        <taxon>Elateroidea</taxon>
        <taxon>Lampyridae</taxon>
        <taxon>Lampyrinae</taxon>
        <taxon>Pyrocoelia</taxon>
    </lineage>
</organism>
<reference evidence="7 8" key="1">
    <citation type="journal article" date="2024" name="Insects">
        <title>An Improved Chromosome-Level Genome Assembly of the Firefly Pyrocoelia pectoralis.</title>
        <authorList>
            <person name="Fu X."/>
            <person name="Meyer-Rochow V.B."/>
            <person name="Ballantyne L."/>
            <person name="Zhu X."/>
        </authorList>
    </citation>
    <scope>NUCLEOTIDE SEQUENCE [LARGE SCALE GENOMIC DNA]</scope>
    <source>
        <strain evidence="7">XCY_ONT2</strain>
    </source>
</reference>
<dbReference type="InterPro" id="IPR011042">
    <property type="entry name" value="6-blade_b-propeller_TolB-like"/>
</dbReference>
<dbReference type="GO" id="GO:0005576">
    <property type="term" value="C:extracellular region"/>
    <property type="evidence" value="ECO:0007669"/>
    <property type="project" value="UniProtKB-SubCell"/>
</dbReference>
<evidence type="ECO:0000256" key="4">
    <source>
        <dbReference type="ARBA" id="ARBA00022729"/>
    </source>
</evidence>
<keyword evidence="4 6" id="KW-0732">Signal</keyword>
<evidence type="ECO:0000256" key="5">
    <source>
        <dbReference type="ARBA" id="ARBA00023180"/>
    </source>
</evidence>
<evidence type="ECO:0008006" key="9">
    <source>
        <dbReference type="Google" id="ProtNLM"/>
    </source>
</evidence>
<name>A0AAN7V961_9COLE</name>
<dbReference type="Gene3D" id="2.120.10.30">
    <property type="entry name" value="TolB, C-terminal domain"/>
    <property type="match status" value="1"/>
</dbReference>
<dbReference type="PANTHER" id="PTHR10009">
    <property type="entry name" value="PROTEIN YELLOW-RELATED"/>
    <property type="match status" value="1"/>
</dbReference>
<comment type="subcellular location">
    <subcellularLocation>
        <location evidence="1">Secreted</location>
    </subcellularLocation>
</comment>
<dbReference type="AlphaFoldDB" id="A0AAN7V961"/>
<evidence type="ECO:0000313" key="7">
    <source>
        <dbReference type="EMBL" id="KAK5640786.1"/>
    </source>
</evidence>
<comment type="similarity">
    <text evidence="2">Belongs to the major royal jelly protein family.</text>
</comment>
<evidence type="ECO:0000313" key="8">
    <source>
        <dbReference type="Proteomes" id="UP001329430"/>
    </source>
</evidence>
<keyword evidence="8" id="KW-1185">Reference proteome</keyword>
<feature type="chain" id="PRO_5042829352" description="Bee-milk protein" evidence="6">
    <location>
        <begin position="21"/>
        <end position="435"/>
    </location>
</feature>
<evidence type="ECO:0000256" key="1">
    <source>
        <dbReference type="ARBA" id="ARBA00004613"/>
    </source>
</evidence>
<gene>
    <name evidence="7" type="ORF">RI129_009333</name>
</gene>
<evidence type="ECO:0000256" key="6">
    <source>
        <dbReference type="SAM" id="SignalP"/>
    </source>
</evidence>
<evidence type="ECO:0000256" key="2">
    <source>
        <dbReference type="ARBA" id="ARBA00009127"/>
    </source>
</evidence>
<dbReference type="PANTHER" id="PTHR10009:SF7">
    <property type="entry name" value="GH10609P-RELATED"/>
    <property type="match status" value="1"/>
</dbReference>
<sequence length="435" mass="49807">MRTGSLVFIFFVYHLGPCTPLGGRVDSVYRWVNLEYDYPTARARQLAIDNGTFIRGSPRLIDVDVYYNENKARTVFVTCPRLVPGVPVTLGTVTNRLYNGEQMIAPFPSWDWHTNWESCPENRLVSVFRIQIDECERLWVLDTGSDQGVQICPAQVLAFDLKTNALVHRYEIPSDQIQQGSVLNNPMVDVRKTDTCQGTFVYISDTRGFAIIVYDVDNRQSWKVTDKTFHATPDFGRICVPGAYYEVMDGILVMALSPYVQGQDRVLFYHSLASNSEQWVWTSHLRNRSSFITTSNPNPDIFNVYCGRRDTQTSPMAIDQRGISYFGLVYDTALNCWNTNNPYGKYHIKELYNSPDIQYITGLKLVSVCEELWFCNTRVARIVSGPTNETITNFWIHKANLQDFAKDCGRESDHHYENQGRCYTDMCSTCVNGVF</sequence>
<keyword evidence="3" id="KW-0964">Secreted</keyword>
<accession>A0AAN7V961</accession>
<protein>
    <recommendedName>
        <fullName evidence="9">Bee-milk protein</fullName>
    </recommendedName>
</protein>
<dbReference type="InterPro" id="IPR011044">
    <property type="entry name" value="Quino_amine_DH_bsu"/>
</dbReference>
<dbReference type="SUPFAM" id="SSF50969">
    <property type="entry name" value="YVTN repeat-like/Quinoprotein amine dehydrogenase"/>
    <property type="match status" value="1"/>
</dbReference>
<keyword evidence="5" id="KW-0325">Glycoprotein</keyword>
<dbReference type="InterPro" id="IPR017996">
    <property type="entry name" value="MRJP/yellow-related"/>
</dbReference>
<dbReference type="Proteomes" id="UP001329430">
    <property type="component" value="Chromosome 7"/>
</dbReference>